<evidence type="ECO:0000256" key="1">
    <source>
        <dbReference type="SAM" id="MobiDB-lite"/>
    </source>
</evidence>
<dbReference type="PANTHER" id="PTHR38846">
    <property type="entry name" value="C3H1-TYPE DOMAIN-CONTAINING PROTEIN"/>
    <property type="match status" value="1"/>
</dbReference>
<proteinExistence type="predicted"/>
<evidence type="ECO:0000313" key="2">
    <source>
        <dbReference type="EMBL" id="KAH7368846.1"/>
    </source>
</evidence>
<dbReference type="AlphaFoldDB" id="A0A8K0TNI3"/>
<accession>A0A8K0TNI3</accession>
<dbReference type="EMBL" id="JAGPXD010000002">
    <property type="protein sequence ID" value="KAH7368846.1"/>
    <property type="molecule type" value="Genomic_DNA"/>
</dbReference>
<feature type="region of interest" description="Disordered" evidence="1">
    <location>
        <begin position="36"/>
        <end position="69"/>
    </location>
</feature>
<dbReference type="OrthoDB" id="6105938at2759"/>
<reference evidence="2" key="1">
    <citation type="journal article" date="2021" name="Nat. Commun.">
        <title>Genetic determinants of endophytism in the Arabidopsis root mycobiome.</title>
        <authorList>
            <person name="Mesny F."/>
            <person name="Miyauchi S."/>
            <person name="Thiergart T."/>
            <person name="Pickel B."/>
            <person name="Atanasova L."/>
            <person name="Karlsson M."/>
            <person name="Huettel B."/>
            <person name="Barry K.W."/>
            <person name="Haridas S."/>
            <person name="Chen C."/>
            <person name="Bauer D."/>
            <person name="Andreopoulos W."/>
            <person name="Pangilinan J."/>
            <person name="LaButti K."/>
            <person name="Riley R."/>
            <person name="Lipzen A."/>
            <person name="Clum A."/>
            <person name="Drula E."/>
            <person name="Henrissat B."/>
            <person name="Kohler A."/>
            <person name="Grigoriev I.V."/>
            <person name="Martin F.M."/>
            <person name="Hacquard S."/>
        </authorList>
    </citation>
    <scope>NUCLEOTIDE SEQUENCE</scope>
    <source>
        <strain evidence="2">MPI-CAGE-AT-0016</strain>
    </source>
</reference>
<dbReference type="PANTHER" id="PTHR38846:SF1">
    <property type="entry name" value="C3H1-TYPE DOMAIN-CONTAINING PROTEIN"/>
    <property type="match status" value="1"/>
</dbReference>
<keyword evidence="3" id="KW-1185">Reference proteome</keyword>
<sequence>MSLKQHIIDSLEHSPEHLALCCSRCNTRPFTSSLAKQQHTSDSHAGVDVATPNGAPLNTAPTRTPAPGPSPLDEFFEAYPSFLYDPDLTPSNSLRNLIRHLGRSNDGYNAMEARARYHEAFRAEVAARFGNGTSLETWHKVLSKTHVNITDVVQWCRTEGRHHVVVFRTVRELINYSVNNKKIYPKAELKAGGVSNAVLRHLLRHFFS</sequence>
<evidence type="ECO:0000313" key="3">
    <source>
        <dbReference type="Proteomes" id="UP000813385"/>
    </source>
</evidence>
<organism evidence="2 3">
    <name type="scientific">Plectosphaerella cucumerina</name>
    <dbReference type="NCBI Taxonomy" id="40658"/>
    <lineage>
        <taxon>Eukaryota</taxon>
        <taxon>Fungi</taxon>
        <taxon>Dikarya</taxon>
        <taxon>Ascomycota</taxon>
        <taxon>Pezizomycotina</taxon>
        <taxon>Sordariomycetes</taxon>
        <taxon>Hypocreomycetidae</taxon>
        <taxon>Glomerellales</taxon>
        <taxon>Plectosphaerellaceae</taxon>
        <taxon>Plectosphaerella</taxon>
    </lineage>
</organism>
<comment type="caution">
    <text evidence="2">The sequence shown here is derived from an EMBL/GenBank/DDBJ whole genome shotgun (WGS) entry which is preliminary data.</text>
</comment>
<gene>
    <name evidence="2" type="ORF">B0T11DRAFT_326987</name>
</gene>
<protein>
    <submittedName>
        <fullName evidence="2">Uncharacterized protein</fullName>
    </submittedName>
</protein>
<name>A0A8K0TNI3_9PEZI</name>
<dbReference type="Proteomes" id="UP000813385">
    <property type="component" value="Unassembled WGS sequence"/>
</dbReference>